<dbReference type="EMBL" id="JBHTJA010000103">
    <property type="protein sequence ID" value="MFD0904873.1"/>
    <property type="molecule type" value="Genomic_DNA"/>
</dbReference>
<sequence>MRIGELAALVGVSTRTVRHYHAQGLLPEPERLSNGYREYRMRDAVLLARVRRLVELGMSLDEVRDVLADDRGRDLREVLRELDDDLARQEAAIRERRLRLALLLEDGELHPDSAVSPEMAGVLRDLTGGGSKFAELDRGMLALADTAAGPDGREWMVEVLRPLAEPEAAARVRDLYARMDELADADVDDPRVAEVAADFAALLPAEMVRAFAEQADEGPYLDGMTPAQAEVLRRVRRC</sequence>
<protein>
    <submittedName>
        <fullName evidence="4">MerR family transcriptional regulator</fullName>
    </submittedName>
</protein>
<keyword evidence="1" id="KW-0238">DNA-binding</keyword>
<dbReference type="Gene3D" id="1.10.1660.10">
    <property type="match status" value="1"/>
</dbReference>
<dbReference type="CDD" id="cd00592">
    <property type="entry name" value="HTH_MerR-like"/>
    <property type="match status" value="1"/>
</dbReference>
<organism evidence="4 5">
    <name type="scientific">Actinomadura sediminis</name>
    <dbReference type="NCBI Taxonomy" id="1038904"/>
    <lineage>
        <taxon>Bacteria</taxon>
        <taxon>Bacillati</taxon>
        <taxon>Actinomycetota</taxon>
        <taxon>Actinomycetes</taxon>
        <taxon>Streptosporangiales</taxon>
        <taxon>Thermomonosporaceae</taxon>
        <taxon>Actinomadura</taxon>
    </lineage>
</organism>
<evidence type="ECO:0000256" key="2">
    <source>
        <dbReference type="SAM" id="Coils"/>
    </source>
</evidence>
<keyword evidence="5" id="KW-1185">Reference proteome</keyword>
<dbReference type="PROSITE" id="PS50937">
    <property type="entry name" value="HTH_MERR_2"/>
    <property type="match status" value="1"/>
</dbReference>
<dbReference type="Proteomes" id="UP001596972">
    <property type="component" value="Unassembled WGS sequence"/>
</dbReference>
<feature type="domain" description="HTH merR-type" evidence="3">
    <location>
        <begin position="1"/>
        <end position="69"/>
    </location>
</feature>
<accession>A0ABW3F167</accession>
<evidence type="ECO:0000259" key="3">
    <source>
        <dbReference type="PROSITE" id="PS50937"/>
    </source>
</evidence>
<evidence type="ECO:0000313" key="4">
    <source>
        <dbReference type="EMBL" id="MFD0904873.1"/>
    </source>
</evidence>
<dbReference type="InterPro" id="IPR009061">
    <property type="entry name" value="DNA-bd_dom_put_sf"/>
</dbReference>
<keyword evidence="2" id="KW-0175">Coiled coil</keyword>
<dbReference type="PANTHER" id="PTHR30204">
    <property type="entry name" value="REDOX-CYCLING DRUG-SENSING TRANSCRIPTIONAL ACTIVATOR SOXR"/>
    <property type="match status" value="1"/>
</dbReference>
<dbReference type="PANTHER" id="PTHR30204:SF93">
    <property type="entry name" value="HTH MERR-TYPE DOMAIN-CONTAINING PROTEIN"/>
    <property type="match status" value="1"/>
</dbReference>
<reference evidence="5" key="1">
    <citation type="journal article" date="2019" name="Int. J. Syst. Evol. Microbiol.">
        <title>The Global Catalogue of Microorganisms (GCM) 10K type strain sequencing project: providing services to taxonomists for standard genome sequencing and annotation.</title>
        <authorList>
            <consortium name="The Broad Institute Genomics Platform"/>
            <consortium name="The Broad Institute Genome Sequencing Center for Infectious Disease"/>
            <person name="Wu L."/>
            <person name="Ma J."/>
        </authorList>
    </citation>
    <scope>NUCLEOTIDE SEQUENCE [LARGE SCALE GENOMIC DNA]</scope>
    <source>
        <strain evidence="5">JCM 31202</strain>
    </source>
</reference>
<dbReference type="SUPFAM" id="SSF46955">
    <property type="entry name" value="Putative DNA-binding domain"/>
    <property type="match status" value="1"/>
</dbReference>
<evidence type="ECO:0000313" key="5">
    <source>
        <dbReference type="Proteomes" id="UP001596972"/>
    </source>
</evidence>
<gene>
    <name evidence="4" type="ORF">ACFQ11_31145</name>
</gene>
<feature type="coiled-coil region" evidence="2">
    <location>
        <begin position="72"/>
        <end position="99"/>
    </location>
</feature>
<evidence type="ECO:0000256" key="1">
    <source>
        <dbReference type="ARBA" id="ARBA00023125"/>
    </source>
</evidence>
<dbReference type="Pfam" id="PF13411">
    <property type="entry name" value="MerR_1"/>
    <property type="match status" value="1"/>
</dbReference>
<name>A0ABW3F167_9ACTN</name>
<dbReference type="InterPro" id="IPR000551">
    <property type="entry name" value="MerR-type_HTH_dom"/>
</dbReference>
<comment type="caution">
    <text evidence="4">The sequence shown here is derived from an EMBL/GenBank/DDBJ whole genome shotgun (WGS) entry which is preliminary data.</text>
</comment>
<dbReference type="SMART" id="SM00422">
    <property type="entry name" value="HTH_MERR"/>
    <property type="match status" value="1"/>
</dbReference>
<dbReference type="RefSeq" id="WP_378305189.1">
    <property type="nucleotide sequence ID" value="NZ_JBHTJA010000103.1"/>
</dbReference>
<dbReference type="PRINTS" id="PR00040">
    <property type="entry name" value="HTHMERR"/>
</dbReference>
<dbReference type="InterPro" id="IPR047057">
    <property type="entry name" value="MerR_fam"/>
</dbReference>
<proteinExistence type="predicted"/>